<evidence type="ECO:0000313" key="2">
    <source>
        <dbReference type="Proteomes" id="UP001595444"/>
    </source>
</evidence>
<dbReference type="SUPFAM" id="SSF56399">
    <property type="entry name" value="ADP-ribosylation"/>
    <property type="match status" value="1"/>
</dbReference>
<dbReference type="Pfam" id="PF10386">
    <property type="entry name" value="DUF2441"/>
    <property type="match status" value="1"/>
</dbReference>
<protein>
    <submittedName>
        <fullName evidence="1">DUF2441 domain-containing protein</fullName>
    </submittedName>
</protein>
<accession>A0ABV7D8E3</accession>
<dbReference type="InterPro" id="IPR018840">
    <property type="entry name" value="DUF2441"/>
</dbReference>
<comment type="caution">
    <text evidence="1">The sequence shown here is derived from an EMBL/GenBank/DDBJ whole genome shotgun (WGS) entry which is preliminary data.</text>
</comment>
<name>A0ABV7D8E3_9PROT</name>
<gene>
    <name evidence="1" type="ORF">ACFOKA_14590</name>
</gene>
<dbReference type="EMBL" id="JBHRSL010000010">
    <property type="protein sequence ID" value="MFC3053140.1"/>
    <property type="molecule type" value="Genomic_DNA"/>
</dbReference>
<keyword evidence="2" id="KW-1185">Reference proteome</keyword>
<dbReference type="RefSeq" id="WP_194213047.1">
    <property type="nucleotide sequence ID" value="NZ_CP061205.1"/>
</dbReference>
<reference evidence="2" key="1">
    <citation type="journal article" date="2019" name="Int. J. Syst. Evol. Microbiol.">
        <title>The Global Catalogue of Microorganisms (GCM) 10K type strain sequencing project: providing services to taxonomists for standard genome sequencing and annotation.</title>
        <authorList>
            <consortium name="The Broad Institute Genomics Platform"/>
            <consortium name="The Broad Institute Genome Sequencing Center for Infectious Disease"/>
            <person name="Wu L."/>
            <person name="Ma J."/>
        </authorList>
    </citation>
    <scope>NUCLEOTIDE SEQUENCE [LARGE SCALE GENOMIC DNA]</scope>
    <source>
        <strain evidence="2">KCTC 62164</strain>
    </source>
</reference>
<proteinExistence type="predicted"/>
<evidence type="ECO:0000313" key="1">
    <source>
        <dbReference type="EMBL" id="MFC3053140.1"/>
    </source>
</evidence>
<dbReference type="Gene3D" id="3.20.170.10">
    <property type="entry name" value="ADP-ribosylation domain"/>
    <property type="match status" value="1"/>
</dbReference>
<sequence length="204" mass="23547">MNNSIQSGEYFHVVHRKNYIPYEPLQEGDSFSVGTEINPFFRYYEKAREYKVKGPDGPMTVPALRFLADIKHGRIKCPDLPKQALSIANHYNTLARELILEEVRLRINPKAPSRKTCLWVSENLELALIWKKKIIGRSRVMRLRLEGSFHTGDARLMMNESEPLSVAYSKAERYWHGDMSDRPLPETLFSGSATVLEEIKPPKE</sequence>
<organism evidence="1 2">
    <name type="scientific">Kordiimonas pumila</name>
    <dbReference type="NCBI Taxonomy" id="2161677"/>
    <lineage>
        <taxon>Bacteria</taxon>
        <taxon>Pseudomonadati</taxon>
        <taxon>Pseudomonadota</taxon>
        <taxon>Alphaproteobacteria</taxon>
        <taxon>Kordiimonadales</taxon>
        <taxon>Kordiimonadaceae</taxon>
        <taxon>Kordiimonas</taxon>
    </lineage>
</organism>
<dbReference type="Proteomes" id="UP001595444">
    <property type="component" value="Unassembled WGS sequence"/>
</dbReference>